<feature type="transmembrane region" description="Helical" evidence="6">
    <location>
        <begin position="145"/>
        <end position="167"/>
    </location>
</feature>
<feature type="transmembrane region" description="Helical" evidence="6">
    <location>
        <begin position="56"/>
        <end position="79"/>
    </location>
</feature>
<evidence type="ECO:0000256" key="2">
    <source>
        <dbReference type="ARBA" id="ARBA00022448"/>
    </source>
</evidence>
<feature type="transmembrane region" description="Helical" evidence="6">
    <location>
        <begin position="234"/>
        <end position="251"/>
    </location>
</feature>
<feature type="transmembrane region" description="Helical" evidence="6">
    <location>
        <begin position="208"/>
        <end position="228"/>
    </location>
</feature>
<feature type="transmembrane region" description="Helical" evidence="6">
    <location>
        <begin position="173"/>
        <end position="196"/>
    </location>
</feature>
<dbReference type="PROSITE" id="PS50850">
    <property type="entry name" value="MFS"/>
    <property type="match status" value="1"/>
</dbReference>
<organism evidence="8 9">
    <name type="scientific">Castellaniella daejeonensis</name>
    <dbReference type="NCBI Taxonomy" id="659013"/>
    <lineage>
        <taxon>Bacteria</taxon>
        <taxon>Pseudomonadati</taxon>
        <taxon>Pseudomonadota</taxon>
        <taxon>Betaproteobacteria</taxon>
        <taxon>Burkholderiales</taxon>
        <taxon>Alcaligenaceae</taxon>
        <taxon>Castellaniella</taxon>
    </lineage>
</organism>
<comment type="caution">
    <text evidence="8">The sequence shown here is derived from an EMBL/GenBank/DDBJ whole genome shotgun (WGS) entry which is preliminary data.</text>
</comment>
<evidence type="ECO:0000259" key="7">
    <source>
        <dbReference type="PROSITE" id="PS50850"/>
    </source>
</evidence>
<dbReference type="CDD" id="cd17321">
    <property type="entry name" value="MFS_MMR_MDR_like"/>
    <property type="match status" value="1"/>
</dbReference>
<dbReference type="Proteomes" id="UP001501176">
    <property type="component" value="Unassembled WGS sequence"/>
</dbReference>
<keyword evidence="2" id="KW-0813">Transport</keyword>
<dbReference type="InterPro" id="IPR036259">
    <property type="entry name" value="MFS_trans_sf"/>
</dbReference>
<keyword evidence="3 6" id="KW-0812">Transmembrane</keyword>
<evidence type="ECO:0000256" key="5">
    <source>
        <dbReference type="ARBA" id="ARBA00023136"/>
    </source>
</evidence>
<reference evidence="8 9" key="1">
    <citation type="journal article" date="2019" name="Int. J. Syst. Evol. Microbiol.">
        <title>The Global Catalogue of Microorganisms (GCM) 10K type strain sequencing project: providing services to taxonomists for standard genome sequencing and annotation.</title>
        <authorList>
            <consortium name="The Broad Institute Genomics Platform"/>
            <consortium name="The Broad Institute Genome Sequencing Center for Infectious Disease"/>
            <person name="Wu L."/>
            <person name="Ma J."/>
        </authorList>
    </citation>
    <scope>NUCLEOTIDE SEQUENCE [LARGE SCALE GENOMIC DNA]</scope>
    <source>
        <strain evidence="8 9">JCM 16240</strain>
    </source>
</reference>
<sequence>MELLTDRPGDEGLPGRERVAVMAALMTATVMVVFDGTVINIALPKMADALQVSPDVAIWFANGYLLAVAMLLATFAALASRIGFRPLFLSGLALFTLASAACALAPDAHALIALRVLQGAGGAAVVSIGPAILRFAFPSRLLGRILGLNALLIAASTAIAPIVGGALLDAWGWQWLFALNVVPGAMALAIALKAIPAGPAIVRKPFDIPGAVLSAVLVGALIMAADRVMKPGDGWYALAALLAGAGFVWRLRRAEQPLLPPAIFASPRFSFAALTSMAAFVGQSMTFVALPFLFQNVYGYGASETALLLMPWPVGIVLIAPHAGRWADRMSPAMISTVGLSVLLAGQISLACLPAQPQVWDIAARCLLCGIGFGCFQSPNNREMLSNVSREHSGYASGVLAIMRTFGQCLGAALAIVLSLGRMRGTPRRLAPSGETV</sequence>
<feature type="transmembrane region" description="Helical" evidence="6">
    <location>
        <begin position="332"/>
        <end position="350"/>
    </location>
</feature>
<comment type="subcellular location">
    <subcellularLocation>
        <location evidence="1">Membrane</location>
        <topology evidence="1">Multi-pass membrane protein</topology>
    </subcellularLocation>
</comment>
<dbReference type="SUPFAM" id="SSF103473">
    <property type="entry name" value="MFS general substrate transporter"/>
    <property type="match status" value="1"/>
</dbReference>
<name>A0ABN0TXF5_9BURK</name>
<dbReference type="Gene3D" id="1.20.1250.20">
    <property type="entry name" value="MFS general substrate transporter like domains"/>
    <property type="match status" value="1"/>
</dbReference>
<evidence type="ECO:0000256" key="1">
    <source>
        <dbReference type="ARBA" id="ARBA00004141"/>
    </source>
</evidence>
<feature type="transmembrane region" description="Helical" evidence="6">
    <location>
        <begin position="86"/>
        <end position="106"/>
    </location>
</feature>
<dbReference type="Gene3D" id="1.20.1720.10">
    <property type="entry name" value="Multidrug resistance protein D"/>
    <property type="match status" value="1"/>
</dbReference>
<evidence type="ECO:0000313" key="8">
    <source>
        <dbReference type="EMBL" id="GAA0232654.1"/>
    </source>
</evidence>
<dbReference type="InterPro" id="IPR011701">
    <property type="entry name" value="MFS"/>
</dbReference>
<feature type="transmembrane region" description="Helical" evidence="6">
    <location>
        <begin position="395"/>
        <end position="420"/>
    </location>
</feature>
<dbReference type="EMBL" id="BAAAFN010000015">
    <property type="protein sequence ID" value="GAA0232654.1"/>
    <property type="molecule type" value="Genomic_DNA"/>
</dbReference>
<feature type="transmembrane region" description="Helical" evidence="6">
    <location>
        <begin position="271"/>
        <end position="294"/>
    </location>
</feature>
<evidence type="ECO:0000256" key="4">
    <source>
        <dbReference type="ARBA" id="ARBA00022989"/>
    </source>
</evidence>
<feature type="transmembrane region" description="Helical" evidence="6">
    <location>
        <begin position="21"/>
        <end position="44"/>
    </location>
</feature>
<proteinExistence type="predicted"/>
<keyword evidence="9" id="KW-1185">Reference proteome</keyword>
<evidence type="ECO:0000313" key="9">
    <source>
        <dbReference type="Proteomes" id="UP001501176"/>
    </source>
</evidence>
<dbReference type="PANTHER" id="PTHR42718:SF9">
    <property type="entry name" value="MAJOR FACILITATOR SUPERFAMILY MULTIDRUG TRANSPORTER MFSC"/>
    <property type="match status" value="1"/>
</dbReference>
<protein>
    <submittedName>
        <fullName evidence="8">MFS transporter</fullName>
    </submittedName>
</protein>
<dbReference type="InterPro" id="IPR020846">
    <property type="entry name" value="MFS_dom"/>
</dbReference>
<evidence type="ECO:0000256" key="3">
    <source>
        <dbReference type="ARBA" id="ARBA00022692"/>
    </source>
</evidence>
<keyword evidence="5 6" id="KW-0472">Membrane</keyword>
<accession>A0ABN0TXF5</accession>
<dbReference type="Pfam" id="PF07690">
    <property type="entry name" value="MFS_1"/>
    <property type="match status" value="1"/>
</dbReference>
<feature type="transmembrane region" description="Helical" evidence="6">
    <location>
        <begin position="112"/>
        <end position="133"/>
    </location>
</feature>
<keyword evidence="4 6" id="KW-1133">Transmembrane helix</keyword>
<gene>
    <name evidence="8" type="ORF">GCM10009125_22060</name>
</gene>
<feature type="domain" description="Major facilitator superfamily (MFS) profile" evidence="7">
    <location>
        <begin position="21"/>
        <end position="437"/>
    </location>
</feature>
<dbReference type="PANTHER" id="PTHR42718">
    <property type="entry name" value="MAJOR FACILITATOR SUPERFAMILY MULTIDRUG TRANSPORTER MFSC"/>
    <property type="match status" value="1"/>
</dbReference>
<feature type="transmembrane region" description="Helical" evidence="6">
    <location>
        <begin position="300"/>
        <end position="320"/>
    </location>
</feature>
<evidence type="ECO:0000256" key="6">
    <source>
        <dbReference type="SAM" id="Phobius"/>
    </source>
</evidence>
<dbReference type="RefSeq" id="WP_343821371.1">
    <property type="nucleotide sequence ID" value="NZ_BAAAFN010000015.1"/>
</dbReference>